<keyword evidence="2" id="KW-1185">Reference proteome</keyword>
<dbReference type="EMBL" id="HF935221">
    <property type="protein sequence ID" value="CCX04953.1"/>
    <property type="molecule type" value="Genomic_DNA"/>
</dbReference>
<sequence length="81" mass="9065">MIPPVRCLRLVTACDMFICSIFFFHGPYFQQEVNGSASAKCLNIFLCINILRLEIVSRHVAPWGRLEVGGWKGGLNLGLIL</sequence>
<accession>U4KUH8</accession>
<name>U4KUH8_PYROM</name>
<gene>
    <name evidence="1" type="ORF">PCON_04093</name>
</gene>
<organism evidence="1 2">
    <name type="scientific">Pyronema omphalodes (strain CBS 100304)</name>
    <name type="common">Pyronema confluens</name>
    <dbReference type="NCBI Taxonomy" id="1076935"/>
    <lineage>
        <taxon>Eukaryota</taxon>
        <taxon>Fungi</taxon>
        <taxon>Dikarya</taxon>
        <taxon>Ascomycota</taxon>
        <taxon>Pezizomycotina</taxon>
        <taxon>Pezizomycetes</taxon>
        <taxon>Pezizales</taxon>
        <taxon>Pyronemataceae</taxon>
        <taxon>Pyronema</taxon>
    </lineage>
</organism>
<reference evidence="1 2" key="1">
    <citation type="journal article" date="2013" name="PLoS Genet.">
        <title>The genome and development-dependent transcriptomes of Pyronema confluens: a window into fungal evolution.</title>
        <authorList>
            <person name="Traeger S."/>
            <person name="Altegoer F."/>
            <person name="Freitag M."/>
            <person name="Gabaldon T."/>
            <person name="Kempken F."/>
            <person name="Kumar A."/>
            <person name="Marcet-Houben M."/>
            <person name="Poggeler S."/>
            <person name="Stajich J.E."/>
            <person name="Nowrousian M."/>
        </authorList>
    </citation>
    <scope>NUCLEOTIDE SEQUENCE [LARGE SCALE GENOMIC DNA]</scope>
    <source>
        <strain evidence="2">CBS 100304</strain>
        <tissue evidence="1">Vegetative mycelium</tissue>
    </source>
</reference>
<proteinExistence type="predicted"/>
<dbReference type="Proteomes" id="UP000018144">
    <property type="component" value="Unassembled WGS sequence"/>
</dbReference>
<protein>
    <submittedName>
        <fullName evidence="1">Uncharacterized protein</fullName>
    </submittedName>
</protein>
<evidence type="ECO:0000313" key="1">
    <source>
        <dbReference type="EMBL" id="CCX04953.1"/>
    </source>
</evidence>
<evidence type="ECO:0000313" key="2">
    <source>
        <dbReference type="Proteomes" id="UP000018144"/>
    </source>
</evidence>
<dbReference type="AlphaFoldDB" id="U4KUH8"/>